<protein>
    <submittedName>
        <fullName evidence="2">Lactate utilization protein</fullName>
    </submittedName>
</protein>
<dbReference type="PANTHER" id="PTHR43682:SF1">
    <property type="entry name" value="LACTATE UTILIZATION PROTEIN C"/>
    <property type="match status" value="1"/>
</dbReference>
<gene>
    <name evidence="2" type="ORF">NMU02_09335</name>
</gene>
<feature type="domain" description="LUD" evidence="1">
    <location>
        <begin position="38"/>
        <end position="193"/>
    </location>
</feature>
<sequence length="196" mass="21686">MKSTKDEILLAIKKNLPEEKTEIPEIPDFGRNIPDLLDAFKENLTLAAGTFHEVNDEIEANKLLHTLFPDAKVICSATPRIHGNKNIHTVKDPHELADVDVGVVQAHFGIAENGMVWITQEDLKINALGFLSQHLVILLDKNNLVKDLYEAYRKIDLSSTHYGCFMLGPSATADIGAVMIRGAQGARSLTVFFLPD</sequence>
<evidence type="ECO:0000313" key="2">
    <source>
        <dbReference type="EMBL" id="MCP9612293.1"/>
    </source>
</evidence>
<evidence type="ECO:0000259" key="1">
    <source>
        <dbReference type="Pfam" id="PF02589"/>
    </source>
</evidence>
<reference evidence="2 3" key="1">
    <citation type="submission" date="2022-07" db="EMBL/GenBank/DDBJ databases">
        <title>Fecal culturing of patients with breast cancer.</title>
        <authorList>
            <person name="Teng N.M.Y."/>
            <person name="Kiu R."/>
            <person name="Evans R."/>
            <person name="Baker D.J."/>
            <person name="Zenner C."/>
            <person name="Robinson S.D."/>
            <person name="Hall L.J."/>
        </authorList>
    </citation>
    <scope>NUCLEOTIDE SEQUENCE [LARGE SCALE GENOMIC DNA]</scope>
    <source>
        <strain evidence="2 3">LH1063</strain>
    </source>
</reference>
<proteinExistence type="predicted"/>
<evidence type="ECO:0000313" key="3">
    <source>
        <dbReference type="Proteomes" id="UP001205603"/>
    </source>
</evidence>
<name>A0ABT1MKR1_9BACT</name>
<dbReference type="InterPro" id="IPR003741">
    <property type="entry name" value="LUD_dom"/>
</dbReference>
<dbReference type="Proteomes" id="UP001205603">
    <property type="component" value="Unassembled WGS sequence"/>
</dbReference>
<accession>A0ABT1MKR1</accession>
<dbReference type="Pfam" id="PF02589">
    <property type="entry name" value="LUD_dom"/>
    <property type="match status" value="1"/>
</dbReference>
<dbReference type="PANTHER" id="PTHR43682">
    <property type="entry name" value="LACTATE UTILIZATION PROTEIN C"/>
    <property type="match status" value="1"/>
</dbReference>
<dbReference type="InterPro" id="IPR037171">
    <property type="entry name" value="NagB/RpiA_transferase-like"/>
</dbReference>
<organism evidence="2 3">
    <name type="scientific">Coprobacter tertius</name>
    <dbReference type="NCBI Taxonomy" id="2944915"/>
    <lineage>
        <taxon>Bacteria</taxon>
        <taxon>Pseudomonadati</taxon>
        <taxon>Bacteroidota</taxon>
        <taxon>Bacteroidia</taxon>
        <taxon>Bacteroidales</taxon>
        <taxon>Barnesiellaceae</taxon>
        <taxon>Coprobacter</taxon>
    </lineage>
</organism>
<keyword evidence="3" id="KW-1185">Reference proteome</keyword>
<dbReference type="RefSeq" id="WP_255027580.1">
    <property type="nucleotide sequence ID" value="NZ_JANDHW010000008.1"/>
</dbReference>
<dbReference type="InterPro" id="IPR024185">
    <property type="entry name" value="FTHF_cligase-like_sf"/>
</dbReference>
<dbReference type="SUPFAM" id="SSF100950">
    <property type="entry name" value="NagB/RpiA/CoA transferase-like"/>
    <property type="match status" value="1"/>
</dbReference>
<comment type="caution">
    <text evidence="2">The sequence shown here is derived from an EMBL/GenBank/DDBJ whole genome shotgun (WGS) entry which is preliminary data.</text>
</comment>
<dbReference type="Gene3D" id="3.40.50.10420">
    <property type="entry name" value="NagB/RpiA/CoA transferase-like"/>
    <property type="match status" value="1"/>
</dbReference>
<dbReference type="EMBL" id="JANDHW010000008">
    <property type="protein sequence ID" value="MCP9612293.1"/>
    <property type="molecule type" value="Genomic_DNA"/>
</dbReference>